<name>U5C290_9BACT</name>
<dbReference type="Proteomes" id="UP000016843">
    <property type="component" value="Unassembled WGS sequence"/>
</dbReference>
<dbReference type="eggNOG" id="ENOG5033TUU">
    <property type="taxonomic scope" value="Bacteria"/>
</dbReference>
<protein>
    <submittedName>
        <fullName evidence="1">Uncharacterized protein</fullName>
    </submittedName>
</protein>
<keyword evidence="2" id="KW-1185">Reference proteome</keyword>
<gene>
    <name evidence="1" type="ORF">P872_18555</name>
</gene>
<organism evidence="1 2">
    <name type="scientific">Rhodonellum psychrophilum GCM71 = DSM 17998</name>
    <dbReference type="NCBI Taxonomy" id="1123057"/>
    <lineage>
        <taxon>Bacteria</taxon>
        <taxon>Pseudomonadati</taxon>
        <taxon>Bacteroidota</taxon>
        <taxon>Cytophagia</taxon>
        <taxon>Cytophagales</taxon>
        <taxon>Cytophagaceae</taxon>
        <taxon>Rhodonellum</taxon>
    </lineage>
</organism>
<dbReference type="EMBL" id="AWXR01000029">
    <property type="protein sequence ID" value="ERM82292.1"/>
    <property type="molecule type" value="Genomic_DNA"/>
</dbReference>
<comment type="caution">
    <text evidence="1">The sequence shown here is derived from an EMBL/GenBank/DDBJ whole genome shotgun (WGS) entry which is preliminary data.</text>
</comment>
<sequence length="201" mass="21470">MNKGLLVFVFLIFSGMEVSWAQRISFSTWTGSDDIILTSPQGAMPGLNFNQKQAAITASSEAVVIGITDGQTVIYEIEAPEGFDLVVEVDAPNVLALEGNAEETVPFQLRIAYNNQSAADHLSGKGSAIELPLGFNTIVFPVNRRMSGAPGPPPTPEHGGYTRPKAKAYLYLYATLGPIGAVLPGVYEGNININVSFSSYD</sequence>
<reference evidence="1 2" key="1">
    <citation type="journal article" date="2013" name="Genome Announc.">
        <title>Draft Genome Sequence of the Psychrophilic and Alkaliphilic Rhodonellum psychrophilum Strain GCM71T.</title>
        <authorList>
            <person name="Hauptmann A.L."/>
            <person name="Glaring M.A."/>
            <person name="Hallin P.F."/>
            <person name="Prieme A."/>
            <person name="Stougaard P."/>
        </authorList>
    </citation>
    <scope>NUCLEOTIDE SEQUENCE [LARGE SCALE GENOMIC DNA]</scope>
    <source>
        <strain evidence="1 2">GCM71</strain>
    </source>
</reference>
<evidence type="ECO:0000313" key="2">
    <source>
        <dbReference type="Proteomes" id="UP000016843"/>
    </source>
</evidence>
<dbReference type="AlphaFoldDB" id="U5C290"/>
<accession>U5C290</accession>
<proteinExistence type="predicted"/>
<evidence type="ECO:0000313" key="1">
    <source>
        <dbReference type="EMBL" id="ERM82292.1"/>
    </source>
</evidence>